<dbReference type="HAMAP" id="MF_01318_B">
    <property type="entry name" value="Ribosomal_uL1_B"/>
    <property type="match status" value="1"/>
</dbReference>
<comment type="subunit">
    <text evidence="2">Part of the 50S ribosomal subunit.</text>
</comment>
<accession>A0AAD9MIU8</accession>
<keyword evidence="6 7" id="KW-0687">Ribonucleoprotein</keyword>
<dbReference type="InterPro" id="IPR005878">
    <property type="entry name" value="Ribosom_uL1_bac-type"/>
</dbReference>
<evidence type="ECO:0000256" key="5">
    <source>
        <dbReference type="ARBA" id="ARBA00022980"/>
    </source>
</evidence>
<evidence type="ECO:0000256" key="1">
    <source>
        <dbReference type="ARBA" id="ARBA00010531"/>
    </source>
</evidence>
<dbReference type="InterPro" id="IPR016095">
    <property type="entry name" value="Ribosomal_uL1_3-a/b-sand"/>
</dbReference>
<dbReference type="InterPro" id="IPR002143">
    <property type="entry name" value="Ribosomal_uL1"/>
</dbReference>
<dbReference type="Gene3D" id="3.30.190.20">
    <property type="match status" value="1"/>
</dbReference>
<comment type="caution">
    <text evidence="8">The sequence shown here is derived from an EMBL/GenBank/DDBJ whole genome shotgun (WGS) entry which is preliminary data.</text>
</comment>
<dbReference type="PROSITE" id="PS01199">
    <property type="entry name" value="RIBOSOMAL_L1"/>
    <property type="match status" value="1"/>
</dbReference>
<dbReference type="EMBL" id="JASFZW010000003">
    <property type="protein sequence ID" value="KAK2078917.1"/>
    <property type="molecule type" value="Genomic_DNA"/>
</dbReference>
<dbReference type="InterPro" id="IPR023674">
    <property type="entry name" value="Ribosomal_uL1-like"/>
</dbReference>
<comment type="similarity">
    <text evidence="1 7">Belongs to the universal ribosomal protein uL1 family.</text>
</comment>
<keyword evidence="5 7" id="KW-0689">Ribosomal protein</keyword>
<dbReference type="InterPro" id="IPR023673">
    <property type="entry name" value="Ribosomal_uL1_CS"/>
</dbReference>
<keyword evidence="3" id="KW-0699">rRNA-binding</keyword>
<dbReference type="CDD" id="cd00403">
    <property type="entry name" value="Ribosomal_L1"/>
    <property type="match status" value="1"/>
</dbReference>
<organism evidence="8 9">
    <name type="scientific">Prototheca wickerhamii</name>
    <dbReference type="NCBI Taxonomy" id="3111"/>
    <lineage>
        <taxon>Eukaryota</taxon>
        <taxon>Viridiplantae</taxon>
        <taxon>Chlorophyta</taxon>
        <taxon>core chlorophytes</taxon>
        <taxon>Trebouxiophyceae</taxon>
        <taxon>Chlorellales</taxon>
        <taxon>Chlorellaceae</taxon>
        <taxon>Prototheca</taxon>
    </lineage>
</organism>
<sequence length="251" mass="26970">MPPPQPRKVSPRFARARARLSEAVALAEPERALEAVRAAASARFPETVEAHARLNLNPKFPNQQLRATVSLPHGTGRELRVAVVCQGEDQERAREAGADLVGAQDLIDAIGKGALDFDKLVATPDMMPKIARLGRILGPRGLMPNPKAGTVTADVTTAIRDIKRGKVEYRLDKSGNVHVPIGRVSFSTQALLENLKAVQESIDGNRPSGSKGQYWKGLTLCSTMGPGVRVQPQLLRDLRLGAKPSARTSGA</sequence>
<protein>
    <recommendedName>
        <fullName evidence="7">Ribosomal protein</fullName>
    </recommendedName>
</protein>
<evidence type="ECO:0000256" key="4">
    <source>
        <dbReference type="ARBA" id="ARBA00022884"/>
    </source>
</evidence>
<dbReference type="PANTHER" id="PTHR36427:SF3">
    <property type="entry name" value="LARGE RIBOSOMAL SUBUNIT PROTEIN UL1M"/>
    <property type="match status" value="1"/>
</dbReference>
<dbReference type="InterPro" id="IPR028364">
    <property type="entry name" value="Ribosomal_uL1/biogenesis"/>
</dbReference>
<dbReference type="Pfam" id="PF00687">
    <property type="entry name" value="Ribosomal_L1"/>
    <property type="match status" value="1"/>
</dbReference>
<dbReference type="SUPFAM" id="SSF56808">
    <property type="entry name" value="Ribosomal protein L1"/>
    <property type="match status" value="1"/>
</dbReference>
<dbReference type="AlphaFoldDB" id="A0AAD9MIU8"/>
<reference evidence="8" key="1">
    <citation type="submission" date="2021-01" db="EMBL/GenBank/DDBJ databases">
        <authorList>
            <person name="Eckstrom K.M.E."/>
        </authorList>
    </citation>
    <scope>NUCLEOTIDE SEQUENCE</scope>
    <source>
        <strain evidence="8">UVCC 0001</strain>
    </source>
</reference>
<evidence type="ECO:0000313" key="9">
    <source>
        <dbReference type="Proteomes" id="UP001255856"/>
    </source>
</evidence>
<evidence type="ECO:0000256" key="2">
    <source>
        <dbReference type="ARBA" id="ARBA00011838"/>
    </source>
</evidence>
<dbReference type="GO" id="GO:0019843">
    <property type="term" value="F:rRNA binding"/>
    <property type="evidence" value="ECO:0007669"/>
    <property type="project" value="UniProtKB-KW"/>
</dbReference>
<proteinExistence type="inferred from homology"/>
<evidence type="ECO:0000256" key="6">
    <source>
        <dbReference type="ARBA" id="ARBA00023274"/>
    </source>
</evidence>
<dbReference type="PIRSF" id="PIRSF002155">
    <property type="entry name" value="Ribosomal_L1"/>
    <property type="match status" value="1"/>
</dbReference>
<dbReference type="Proteomes" id="UP001255856">
    <property type="component" value="Unassembled WGS sequence"/>
</dbReference>
<dbReference type="GO" id="GO:0006412">
    <property type="term" value="P:translation"/>
    <property type="evidence" value="ECO:0007669"/>
    <property type="project" value="InterPro"/>
</dbReference>
<dbReference type="NCBIfam" id="TIGR01169">
    <property type="entry name" value="rplA_bact"/>
    <property type="match status" value="1"/>
</dbReference>
<name>A0AAD9MIU8_PROWI</name>
<evidence type="ECO:0000256" key="3">
    <source>
        <dbReference type="ARBA" id="ARBA00022730"/>
    </source>
</evidence>
<dbReference type="GO" id="GO:0003735">
    <property type="term" value="F:structural constituent of ribosome"/>
    <property type="evidence" value="ECO:0007669"/>
    <property type="project" value="InterPro"/>
</dbReference>
<keyword evidence="9" id="KW-1185">Reference proteome</keyword>
<dbReference type="PANTHER" id="PTHR36427">
    <property type="entry name" value="54S RIBOSOMAL PROTEIN L1, MITOCHONDRIAL"/>
    <property type="match status" value="1"/>
</dbReference>
<dbReference type="Gene3D" id="3.40.50.790">
    <property type="match status" value="1"/>
</dbReference>
<gene>
    <name evidence="8" type="ORF">QBZ16_002607</name>
</gene>
<evidence type="ECO:0000313" key="8">
    <source>
        <dbReference type="EMBL" id="KAK2078917.1"/>
    </source>
</evidence>
<keyword evidence="4" id="KW-0694">RNA-binding</keyword>
<dbReference type="GO" id="GO:0015934">
    <property type="term" value="C:large ribosomal subunit"/>
    <property type="evidence" value="ECO:0007669"/>
    <property type="project" value="InterPro"/>
</dbReference>
<dbReference type="FunFam" id="3.40.50.790:FF:000001">
    <property type="entry name" value="50S ribosomal protein L1"/>
    <property type="match status" value="1"/>
</dbReference>
<evidence type="ECO:0000256" key="7">
    <source>
        <dbReference type="RuleBase" id="RU000659"/>
    </source>
</evidence>